<dbReference type="SUPFAM" id="SSF57716">
    <property type="entry name" value="Glucocorticoid receptor-like (DNA-binding domain)"/>
    <property type="match status" value="1"/>
</dbReference>
<comment type="caution">
    <text evidence="12">The sequence shown here is derived from an EMBL/GenBank/DDBJ whole genome shotgun (WGS) entry which is preliminary data.</text>
</comment>
<dbReference type="EC" id="2.7.1.21" evidence="2 10"/>
<evidence type="ECO:0000256" key="6">
    <source>
        <dbReference type="ARBA" id="ARBA00022777"/>
    </source>
</evidence>
<dbReference type="Gene3D" id="3.40.50.300">
    <property type="entry name" value="P-loop containing nucleotide triphosphate hydrolases"/>
    <property type="match status" value="1"/>
</dbReference>
<dbReference type="InterPro" id="IPR027417">
    <property type="entry name" value="P-loop_NTPase"/>
</dbReference>
<dbReference type="PIRSF" id="PIRSF035805">
    <property type="entry name" value="TK_cell"/>
    <property type="match status" value="1"/>
</dbReference>
<accession>A0A0G1VWQ9</accession>
<dbReference type="GO" id="GO:0071897">
    <property type="term" value="P:DNA biosynthetic process"/>
    <property type="evidence" value="ECO:0007669"/>
    <property type="project" value="UniProtKB-KW"/>
</dbReference>
<comment type="catalytic activity">
    <reaction evidence="10">
        <text>thymidine + ATP = dTMP + ADP + H(+)</text>
        <dbReference type="Rhea" id="RHEA:19129"/>
        <dbReference type="ChEBI" id="CHEBI:15378"/>
        <dbReference type="ChEBI" id="CHEBI:17748"/>
        <dbReference type="ChEBI" id="CHEBI:30616"/>
        <dbReference type="ChEBI" id="CHEBI:63528"/>
        <dbReference type="ChEBI" id="CHEBI:456216"/>
        <dbReference type="EC" id="2.7.1.21"/>
    </reaction>
</comment>
<evidence type="ECO:0000256" key="5">
    <source>
        <dbReference type="ARBA" id="ARBA00022741"/>
    </source>
</evidence>
<evidence type="ECO:0000256" key="11">
    <source>
        <dbReference type="RuleBase" id="RU004165"/>
    </source>
</evidence>
<proteinExistence type="inferred from homology"/>
<feature type="binding site" evidence="9">
    <location>
        <position position="181"/>
    </location>
    <ligand>
        <name>substrate</name>
    </ligand>
</feature>
<dbReference type="GO" id="GO:0004797">
    <property type="term" value="F:thymidine kinase activity"/>
    <property type="evidence" value="ECO:0007669"/>
    <property type="project" value="UniProtKB-EC"/>
</dbReference>
<evidence type="ECO:0000256" key="1">
    <source>
        <dbReference type="ARBA" id="ARBA00007587"/>
    </source>
</evidence>
<evidence type="ECO:0000256" key="8">
    <source>
        <dbReference type="PIRSR" id="PIRSR035805-1"/>
    </source>
</evidence>
<dbReference type="GO" id="GO:0005524">
    <property type="term" value="F:ATP binding"/>
    <property type="evidence" value="ECO:0007669"/>
    <property type="project" value="UniProtKB-KW"/>
</dbReference>
<name>A0A0G1VWQ9_9BACT</name>
<dbReference type="InterPro" id="IPR001267">
    <property type="entry name" value="Thymidine_kinase"/>
</dbReference>
<evidence type="ECO:0000256" key="2">
    <source>
        <dbReference type="ARBA" id="ARBA00012118"/>
    </source>
</evidence>
<dbReference type="AlphaFoldDB" id="A0A0G1VWQ9"/>
<dbReference type="Pfam" id="PF00265">
    <property type="entry name" value="TK"/>
    <property type="match status" value="1"/>
</dbReference>
<keyword evidence="5 10" id="KW-0547">Nucleotide-binding</keyword>
<gene>
    <name evidence="12" type="ORF">UY01_C0033G0004</name>
</gene>
<dbReference type="EMBL" id="LCOJ01000033">
    <property type="protein sequence ID" value="KKU74510.1"/>
    <property type="molecule type" value="Genomic_DNA"/>
</dbReference>
<dbReference type="Proteomes" id="UP000034879">
    <property type="component" value="Unassembled WGS sequence"/>
</dbReference>
<dbReference type="SUPFAM" id="SSF52540">
    <property type="entry name" value="P-loop containing nucleoside triphosphate hydrolases"/>
    <property type="match status" value="1"/>
</dbReference>
<evidence type="ECO:0000313" key="13">
    <source>
        <dbReference type="Proteomes" id="UP000034879"/>
    </source>
</evidence>
<evidence type="ECO:0000256" key="3">
    <source>
        <dbReference type="ARBA" id="ARBA00022634"/>
    </source>
</evidence>
<dbReference type="Gene3D" id="3.30.60.20">
    <property type="match status" value="1"/>
</dbReference>
<keyword evidence="6 10" id="KW-0418">Kinase</keyword>
<evidence type="ECO:0000256" key="7">
    <source>
        <dbReference type="ARBA" id="ARBA00022840"/>
    </source>
</evidence>
<dbReference type="GO" id="GO:0005829">
    <property type="term" value="C:cytosol"/>
    <property type="evidence" value="ECO:0007669"/>
    <property type="project" value="TreeGrafter"/>
</dbReference>
<keyword evidence="7 10" id="KW-0067">ATP-binding</keyword>
<sequence>MVKKKKRSSGRLTVIAGPMFAGKTGKLVAMVDVFSRMGHKVLTVKPKLDNRYGGKNEIHSHDHRATEAILIDGLAPEVIIDQILKTGADKVIFDEVQFFDKAKVLRVISTLKKKGLHVIAAGLLYDYKRQPFGATQDILGLADERLEMYAVCQKCGSLAMHTERVRGSSGKQIEVGAADKYIAVCEKCHKIYK</sequence>
<reference evidence="12 13" key="1">
    <citation type="journal article" date="2015" name="Nature">
        <title>rRNA introns, odd ribosomes, and small enigmatic genomes across a large radiation of phyla.</title>
        <authorList>
            <person name="Brown C.T."/>
            <person name="Hug L.A."/>
            <person name="Thomas B.C."/>
            <person name="Sharon I."/>
            <person name="Castelle C.J."/>
            <person name="Singh A."/>
            <person name="Wilkins M.J."/>
            <person name="Williams K.H."/>
            <person name="Banfield J.F."/>
        </authorList>
    </citation>
    <scope>NUCLEOTIDE SEQUENCE [LARGE SCALE GENOMIC DNA]</scope>
</reference>
<evidence type="ECO:0000313" key="12">
    <source>
        <dbReference type="EMBL" id="KKU74510.1"/>
    </source>
</evidence>
<evidence type="ECO:0000256" key="4">
    <source>
        <dbReference type="ARBA" id="ARBA00022679"/>
    </source>
</evidence>
<feature type="binding site" evidence="9">
    <location>
        <begin position="173"/>
        <end position="176"/>
    </location>
    <ligand>
        <name>substrate</name>
    </ligand>
</feature>
<protein>
    <recommendedName>
        <fullName evidence="2 10">Thymidine kinase</fullName>
        <ecNumber evidence="2 10">2.7.1.21</ecNumber>
    </recommendedName>
</protein>
<comment type="similarity">
    <text evidence="1 11">Belongs to the thymidine kinase family.</text>
</comment>
<feature type="active site" description="Proton acceptor" evidence="8">
    <location>
        <position position="95"/>
    </location>
</feature>
<keyword evidence="4 10" id="KW-0808">Transferase</keyword>
<dbReference type="PANTHER" id="PTHR11441:SF0">
    <property type="entry name" value="THYMIDINE KINASE, CYTOSOLIC"/>
    <property type="match status" value="1"/>
</dbReference>
<dbReference type="PANTHER" id="PTHR11441">
    <property type="entry name" value="THYMIDINE KINASE"/>
    <property type="match status" value="1"/>
</dbReference>
<evidence type="ECO:0000256" key="9">
    <source>
        <dbReference type="PIRSR" id="PIRSR035805-2"/>
    </source>
</evidence>
<dbReference type="GO" id="GO:0046104">
    <property type="term" value="P:thymidine metabolic process"/>
    <property type="evidence" value="ECO:0007669"/>
    <property type="project" value="TreeGrafter"/>
</dbReference>
<keyword evidence="3 10" id="KW-0237">DNA synthesis</keyword>
<organism evidence="12 13">
    <name type="scientific">Candidatus Nomurabacteria bacterium GW2011_GWB1_47_6</name>
    <dbReference type="NCBI Taxonomy" id="1618749"/>
    <lineage>
        <taxon>Bacteria</taxon>
        <taxon>Candidatus Nomuraibacteriota</taxon>
    </lineage>
</organism>
<evidence type="ECO:0000256" key="10">
    <source>
        <dbReference type="RuleBase" id="RU000544"/>
    </source>
</evidence>